<dbReference type="KEGG" id="vpo:Kpol_483p4"/>
<dbReference type="HOGENOM" id="CLU_1961239_0_0_1"/>
<dbReference type="EMBL" id="DS480453">
    <property type="protein sequence ID" value="EDO15585.1"/>
    <property type="molecule type" value="Genomic_DNA"/>
</dbReference>
<accession>A7TQ56</accession>
<reference evidence="1 2" key="1">
    <citation type="journal article" date="2007" name="Proc. Natl. Acad. Sci. U.S.A.">
        <title>Independent sorting-out of thousands of duplicated gene pairs in two yeast species descended from a whole-genome duplication.</title>
        <authorList>
            <person name="Scannell D.R."/>
            <person name="Frank A.C."/>
            <person name="Conant G.C."/>
            <person name="Byrne K.P."/>
            <person name="Woolfit M."/>
            <person name="Wolfe K.H."/>
        </authorList>
    </citation>
    <scope>NUCLEOTIDE SEQUENCE [LARGE SCALE GENOMIC DNA]</scope>
    <source>
        <strain evidence="2">ATCC 22028 / DSM 70294 / BCRC 21397 / CBS 2163 / NBRC 10782 / NRRL Y-8283 / UCD 57-17</strain>
    </source>
</reference>
<sequence length="128" mass="15186">MLYGYEPREIAFGLPNEDFAVDFQQAINSLLQKEDDETGEHMTDQEHAYLSLMCHIKTNAIRLKTTDERIKIRELLRHARKGTDNYVPYTRGETVYRLRIKNNTFEPTWDGPYHIEEVVAKNNYKLRH</sequence>
<name>A7TQ56_VANPO</name>
<dbReference type="RefSeq" id="XP_001643443.1">
    <property type="nucleotide sequence ID" value="XM_001643393.1"/>
</dbReference>
<evidence type="ECO:0000313" key="2">
    <source>
        <dbReference type="Proteomes" id="UP000000267"/>
    </source>
</evidence>
<proteinExistence type="predicted"/>
<dbReference type="InParanoid" id="A7TQ56"/>
<protein>
    <submittedName>
        <fullName evidence="1">Tkp3 protein</fullName>
    </submittedName>
</protein>
<dbReference type="OrthoDB" id="4096693at2759"/>
<evidence type="ECO:0000313" key="1">
    <source>
        <dbReference type="EMBL" id="EDO15585.1"/>
    </source>
</evidence>
<dbReference type="PhylomeDB" id="A7TQ56"/>
<dbReference type="Proteomes" id="UP000000267">
    <property type="component" value="Unassembled WGS sequence"/>
</dbReference>
<keyword evidence="2" id="KW-1185">Reference proteome</keyword>
<dbReference type="AlphaFoldDB" id="A7TQ56"/>
<dbReference type="GeneID" id="5543679"/>
<gene>
    <name evidence="1" type="ORF">Kpol_483p4</name>
</gene>
<organism evidence="2">
    <name type="scientific">Vanderwaltozyma polyspora (strain ATCC 22028 / DSM 70294 / BCRC 21397 / CBS 2163 / NBRC 10782 / NRRL Y-8283 / UCD 57-17)</name>
    <name type="common">Kluyveromyces polysporus</name>
    <dbReference type="NCBI Taxonomy" id="436907"/>
    <lineage>
        <taxon>Eukaryota</taxon>
        <taxon>Fungi</taxon>
        <taxon>Dikarya</taxon>
        <taxon>Ascomycota</taxon>
        <taxon>Saccharomycotina</taxon>
        <taxon>Saccharomycetes</taxon>
        <taxon>Saccharomycetales</taxon>
        <taxon>Saccharomycetaceae</taxon>
        <taxon>Vanderwaltozyma</taxon>
    </lineage>
</organism>